<dbReference type="Pfam" id="PF20153">
    <property type="entry name" value="DUF6535"/>
    <property type="match status" value="1"/>
</dbReference>
<feature type="region of interest" description="Disordered" evidence="1">
    <location>
        <begin position="1"/>
        <end position="26"/>
    </location>
</feature>
<dbReference type="InterPro" id="IPR045338">
    <property type="entry name" value="DUF6535"/>
</dbReference>
<evidence type="ECO:0000313" key="3">
    <source>
        <dbReference type="EMBL" id="KIY45843.1"/>
    </source>
</evidence>
<feature type="non-terminal residue" evidence="3">
    <location>
        <position position="114"/>
    </location>
</feature>
<sequence>MSFEAPPNSKAPKWSNWDPDSYASEHLPPDGDIAFAKCSELVDQHDKHMGDGWKDEIDTLMTFICFSLCQCDSWILSAGLFSAVITGFLTESYQWLQDDPASRTADTLAEILRI</sequence>
<evidence type="ECO:0000256" key="1">
    <source>
        <dbReference type="SAM" id="MobiDB-lite"/>
    </source>
</evidence>
<organism evidence="3 4">
    <name type="scientific">Fistulina hepatica ATCC 64428</name>
    <dbReference type="NCBI Taxonomy" id="1128425"/>
    <lineage>
        <taxon>Eukaryota</taxon>
        <taxon>Fungi</taxon>
        <taxon>Dikarya</taxon>
        <taxon>Basidiomycota</taxon>
        <taxon>Agaricomycotina</taxon>
        <taxon>Agaricomycetes</taxon>
        <taxon>Agaricomycetidae</taxon>
        <taxon>Agaricales</taxon>
        <taxon>Fistulinaceae</taxon>
        <taxon>Fistulina</taxon>
    </lineage>
</organism>
<feature type="domain" description="DUF6535" evidence="2">
    <location>
        <begin position="38"/>
        <end position="112"/>
    </location>
</feature>
<evidence type="ECO:0000259" key="2">
    <source>
        <dbReference type="Pfam" id="PF20153"/>
    </source>
</evidence>
<accession>A0A0D7A4W2</accession>
<dbReference type="EMBL" id="KN882045">
    <property type="protein sequence ID" value="KIY45843.1"/>
    <property type="molecule type" value="Genomic_DNA"/>
</dbReference>
<keyword evidence="4" id="KW-1185">Reference proteome</keyword>
<name>A0A0D7A4W2_9AGAR</name>
<dbReference type="Proteomes" id="UP000054144">
    <property type="component" value="Unassembled WGS sequence"/>
</dbReference>
<gene>
    <name evidence="3" type="ORF">FISHEDRAFT_48361</name>
</gene>
<evidence type="ECO:0000313" key="4">
    <source>
        <dbReference type="Proteomes" id="UP000054144"/>
    </source>
</evidence>
<protein>
    <recommendedName>
        <fullName evidence="2">DUF6535 domain-containing protein</fullName>
    </recommendedName>
</protein>
<reference evidence="3 4" key="1">
    <citation type="journal article" date="2015" name="Fungal Genet. Biol.">
        <title>Evolution of novel wood decay mechanisms in Agaricales revealed by the genome sequences of Fistulina hepatica and Cylindrobasidium torrendii.</title>
        <authorList>
            <person name="Floudas D."/>
            <person name="Held B.W."/>
            <person name="Riley R."/>
            <person name="Nagy L.G."/>
            <person name="Koehler G."/>
            <person name="Ransdell A.S."/>
            <person name="Younus H."/>
            <person name="Chow J."/>
            <person name="Chiniquy J."/>
            <person name="Lipzen A."/>
            <person name="Tritt A."/>
            <person name="Sun H."/>
            <person name="Haridas S."/>
            <person name="LaButti K."/>
            <person name="Ohm R.A."/>
            <person name="Kues U."/>
            <person name="Blanchette R.A."/>
            <person name="Grigoriev I.V."/>
            <person name="Minto R.E."/>
            <person name="Hibbett D.S."/>
        </authorList>
    </citation>
    <scope>NUCLEOTIDE SEQUENCE [LARGE SCALE GENOMIC DNA]</scope>
    <source>
        <strain evidence="3 4">ATCC 64428</strain>
    </source>
</reference>
<proteinExistence type="predicted"/>
<dbReference type="OrthoDB" id="3221808at2759"/>
<dbReference type="AlphaFoldDB" id="A0A0D7A4W2"/>